<evidence type="ECO:0000313" key="2">
    <source>
        <dbReference type="Proteomes" id="UP000239685"/>
    </source>
</evidence>
<organism evidence="1 2">
    <name type="scientific">Campylobacter hyointestinalis subsp. hyointestinalis</name>
    <dbReference type="NCBI Taxonomy" id="91352"/>
    <lineage>
        <taxon>Bacteria</taxon>
        <taxon>Pseudomonadati</taxon>
        <taxon>Campylobacterota</taxon>
        <taxon>Epsilonproteobacteria</taxon>
        <taxon>Campylobacterales</taxon>
        <taxon>Campylobacteraceae</taxon>
        <taxon>Campylobacter</taxon>
    </lineage>
</organism>
<comment type="caution">
    <text evidence="1">The sequence shown here is derived from an EMBL/GenBank/DDBJ whole genome shotgun (WGS) entry which is preliminary data.</text>
</comment>
<dbReference type="AlphaFoldDB" id="A0A855NBS8"/>
<dbReference type="Proteomes" id="UP000239685">
    <property type="component" value="Unassembled WGS sequence"/>
</dbReference>
<sequence length="113" mass="13237">MKDLNRNVKVVYNRGNETHIIEAQHVGSYKGSPLKECELKINDKSSTKIIFTVSEEKPNEIKDIISEEYFSDFDSEGRVYSMFATYFNKEKILVAYDEDEVKNFVEKINKEKK</sequence>
<proteinExistence type="predicted"/>
<reference evidence="1 2" key="1">
    <citation type="submission" date="2017-06" db="EMBL/GenBank/DDBJ databases">
        <title>Updating the genomic taxonomy and epidemiology of Campylobacter hyointestinalis; discovery in New Zealand farmed ruminants.</title>
        <authorList>
            <person name="Wilkinson D.A."/>
            <person name="Fayaz A."/>
            <person name="Biggs P.J."/>
            <person name="Midwinter A.C."/>
        </authorList>
    </citation>
    <scope>NUCLEOTIDE SEQUENCE [LARGE SCALE GENOMIC DNA]</scope>
    <source>
        <strain evidence="1 2">S1614a</strain>
    </source>
</reference>
<dbReference type="RefSeq" id="WP_104119608.1">
    <property type="nucleotide sequence ID" value="NZ_NIQI01000001.1"/>
</dbReference>
<evidence type="ECO:0000313" key="1">
    <source>
        <dbReference type="EMBL" id="PPB70057.1"/>
    </source>
</evidence>
<name>A0A855NBS8_CAMHY</name>
<accession>A0A855NBS8</accession>
<gene>
    <name evidence="1" type="ORF">CDQ78_09285</name>
</gene>
<dbReference type="EMBL" id="NIQP01000014">
    <property type="protein sequence ID" value="PPB70057.1"/>
    <property type="molecule type" value="Genomic_DNA"/>
</dbReference>
<protein>
    <submittedName>
        <fullName evidence="1">Uncharacterized protein</fullName>
    </submittedName>
</protein>